<evidence type="ECO:0000313" key="2">
    <source>
        <dbReference type="EMBL" id="CAF9922435.1"/>
    </source>
</evidence>
<organism evidence="2 3">
    <name type="scientific">Heterodermia speciosa</name>
    <dbReference type="NCBI Taxonomy" id="116794"/>
    <lineage>
        <taxon>Eukaryota</taxon>
        <taxon>Fungi</taxon>
        <taxon>Dikarya</taxon>
        <taxon>Ascomycota</taxon>
        <taxon>Pezizomycotina</taxon>
        <taxon>Lecanoromycetes</taxon>
        <taxon>OSLEUM clade</taxon>
        <taxon>Lecanoromycetidae</taxon>
        <taxon>Caliciales</taxon>
        <taxon>Physciaceae</taxon>
        <taxon>Heterodermia</taxon>
    </lineage>
</organism>
<protein>
    <submittedName>
        <fullName evidence="2">Uncharacterized protein</fullName>
    </submittedName>
</protein>
<name>A0A8H3IIT7_9LECA</name>
<proteinExistence type="predicted"/>
<feature type="region of interest" description="Disordered" evidence="1">
    <location>
        <begin position="21"/>
        <end position="149"/>
    </location>
</feature>
<dbReference type="Proteomes" id="UP000664521">
    <property type="component" value="Unassembled WGS sequence"/>
</dbReference>
<evidence type="ECO:0000313" key="3">
    <source>
        <dbReference type="Proteomes" id="UP000664521"/>
    </source>
</evidence>
<comment type="caution">
    <text evidence="2">The sequence shown here is derived from an EMBL/GenBank/DDBJ whole genome shotgun (WGS) entry which is preliminary data.</text>
</comment>
<dbReference type="OrthoDB" id="4202871at2759"/>
<feature type="compositionally biased region" description="Low complexity" evidence="1">
    <location>
        <begin position="90"/>
        <end position="102"/>
    </location>
</feature>
<sequence length="570" mass="62768">MAHHRINSLNNMYESHPSLSASLEDFENNENRSPIFGLPSQHSGFKSEESDADAESVSEEPWSPPAWRSSAAGGWYRHQPYPGSDPTKLSPSPSRSRQTSPQYEDAREAEDDTLLPANIPLPQGSRSPTKDRSPSPQPFSGGGQDFGQQFGQAEEPQSITPGNKNNYIRFAVRAEVQHRTEPIEALLTYFRAYTSYATESWSSLATTLAVMAISVFALRLLTHTPSLPPVPDLVKVAGLARSFEPLIHYSENGVRQIGDLQETGVAVWDLGESVRSANMTSAPLIVNELDELSESLKTLGIELTKFFANVDGDIDGILIVMEWAQRELSALSTLPLGGLSSAFTNIHSLLSTLGVLESRSTGLPTPLGRVFTSLFGSTASQRTHQTLHRTFNEFLSVLEDSINSELTYSTTLFSLFERIDRQFLNLQRTVVRETTTQETLHSEFLSSLWTRIVGPNAATLRKYDKNKQLLASVRAKTTQNKSLLVEHNGKLLALKSNLENLRRKLVSPLVRGGVQGGSTVGVEEQIRGLEGTYDYLRKVREVQKGRVLEVLYGAGGGRRVGIGREGIEGS</sequence>
<reference evidence="2" key="1">
    <citation type="submission" date="2021-03" db="EMBL/GenBank/DDBJ databases">
        <authorList>
            <person name="Tagirdzhanova G."/>
        </authorList>
    </citation>
    <scope>NUCLEOTIDE SEQUENCE</scope>
</reference>
<dbReference type="AlphaFoldDB" id="A0A8H3IIT7"/>
<keyword evidence="3" id="KW-1185">Reference proteome</keyword>
<accession>A0A8H3IIT7</accession>
<evidence type="ECO:0000256" key="1">
    <source>
        <dbReference type="SAM" id="MobiDB-lite"/>
    </source>
</evidence>
<gene>
    <name evidence="2" type="ORF">HETSPECPRED_005069</name>
</gene>
<dbReference type="EMBL" id="CAJPDS010000030">
    <property type="protein sequence ID" value="CAF9922435.1"/>
    <property type="molecule type" value="Genomic_DNA"/>
</dbReference>